<evidence type="ECO:0000313" key="3">
    <source>
        <dbReference type="Proteomes" id="UP000887159"/>
    </source>
</evidence>
<sequence length="113" mass="13179">MTPFQLLTGVKMRTKQDLEILKLLEEEIVETFTENREKIREEAKQNILKMQEENCRNFNKKRKKGVPSLSVPSFLYVSDSPLVSMKKKRNKYRCGQRTVRLAVVESVVESSSN</sequence>
<comment type="caution">
    <text evidence="2">The sequence shown here is derived from an EMBL/GenBank/DDBJ whole genome shotgun (WGS) entry which is preliminary data.</text>
</comment>
<proteinExistence type="predicted"/>
<keyword evidence="3" id="KW-1185">Reference proteome</keyword>
<organism evidence="2 3">
    <name type="scientific">Trichonephila clavipes</name>
    <name type="common">Golden silk orbweaver</name>
    <name type="synonym">Nephila clavipes</name>
    <dbReference type="NCBI Taxonomy" id="2585209"/>
    <lineage>
        <taxon>Eukaryota</taxon>
        <taxon>Metazoa</taxon>
        <taxon>Ecdysozoa</taxon>
        <taxon>Arthropoda</taxon>
        <taxon>Chelicerata</taxon>
        <taxon>Arachnida</taxon>
        <taxon>Araneae</taxon>
        <taxon>Araneomorphae</taxon>
        <taxon>Entelegynae</taxon>
        <taxon>Araneoidea</taxon>
        <taxon>Nephilidae</taxon>
        <taxon>Trichonephila</taxon>
    </lineage>
</organism>
<gene>
    <name evidence="2" type="ORF">TNCV_2493471</name>
</gene>
<accession>A0A8X6UZU7</accession>
<name>A0A8X6UZU7_TRICX</name>
<dbReference type="Proteomes" id="UP000887159">
    <property type="component" value="Unassembled WGS sequence"/>
</dbReference>
<feature type="coiled-coil region" evidence="1">
    <location>
        <begin position="21"/>
        <end position="53"/>
    </location>
</feature>
<keyword evidence="1" id="KW-0175">Coiled coil</keyword>
<reference evidence="2" key="1">
    <citation type="submission" date="2020-08" db="EMBL/GenBank/DDBJ databases">
        <title>Multicomponent nature underlies the extraordinary mechanical properties of spider dragline silk.</title>
        <authorList>
            <person name="Kono N."/>
            <person name="Nakamura H."/>
            <person name="Mori M."/>
            <person name="Yoshida Y."/>
            <person name="Ohtoshi R."/>
            <person name="Malay A.D."/>
            <person name="Moran D.A.P."/>
            <person name="Tomita M."/>
            <person name="Numata K."/>
            <person name="Arakawa K."/>
        </authorList>
    </citation>
    <scope>NUCLEOTIDE SEQUENCE</scope>
</reference>
<dbReference type="EMBL" id="BMAU01021206">
    <property type="protein sequence ID" value="GFX99166.1"/>
    <property type="molecule type" value="Genomic_DNA"/>
</dbReference>
<evidence type="ECO:0000256" key="1">
    <source>
        <dbReference type="SAM" id="Coils"/>
    </source>
</evidence>
<protein>
    <submittedName>
        <fullName evidence="2">Uncharacterized protein</fullName>
    </submittedName>
</protein>
<evidence type="ECO:0000313" key="2">
    <source>
        <dbReference type="EMBL" id="GFX99166.1"/>
    </source>
</evidence>
<dbReference type="AlphaFoldDB" id="A0A8X6UZU7"/>